<feature type="compositionally biased region" description="Polar residues" evidence="1">
    <location>
        <begin position="49"/>
        <end position="59"/>
    </location>
</feature>
<feature type="region of interest" description="Disordered" evidence="1">
    <location>
        <begin position="1153"/>
        <end position="1270"/>
    </location>
</feature>
<feature type="compositionally biased region" description="Polar residues" evidence="1">
    <location>
        <begin position="1749"/>
        <end position="1770"/>
    </location>
</feature>
<feature type="compositionally biased region" description="Basic and acidic residues" evidence="1">
    <location>
        <begin position="1953"/>
        <end position="1964"/>
    </location>
</feature>
<feature type="compositionally biased region" description="Basic residues" evidence="1">
    <location>
        <begin position="1942"/>
        <end position="1952"/>
    </location>
</feature>
<feature type="compositionally biased region" description="Polar residues" evidence="1">
    <location>
        <begin position="220"/>
        <end position="241"/>
    </location>
</feature>
<feature type="compositionally biased region" description="Low complexity" evidence="1">
    <location>
        <begin position="1106"/>
        <end position="1115"/>
    </location>
</feature>
<feature type="compositionally biased region" description="Basic and acidic residues" evidence="1">
    <location>
        <begin position="114"/>
        <end position="124"/>
    </location>
</feature>
<feature type="compositionally biased region" description="Basic and acidic residues" evidence="1">
    <location>
        <begin position="1205"/>
        <end position="1218"/>
    </location>
</feature>
<feature type="compositionally biased region" description="Polar residues" evidence="1">
    <location>
        <begin position="1986"/>
        <end position="1996"/>
    </location>
</feature>
<feature type="region of interest" description="Disordered" evidence="1">
    <location>
        <begin position="690"/>
        <end position="717"/>
    </location>
</feature>
<gene>
    <name evidence="3" type="ORF">HS088_TW21G01716</name>
</gene>
<keyword evidence="3" id="KW-0675">Receptor</keyword>
<feature type="region of interest" description="Disordered" evidence="1">
    <location>
        <begin position="106"/>
        <end position="134"/>
    </location>
</feature>
<feature type="compositionally biased region" description="Basic and acidic residues" evidence="1">
    <location>
        <begin position="1172"/>
        <end position="1185"/>
    </location>
</feature>
<dbReference type="EMBL" id="JAAARO010000021">
    <property type="protein sequence ID" value="KAF5729549.1"/>
    <property type="molecule type" value="Genomic_DNA"/>
</dbReference>
<feature type="region of interest" description="Disordered" evidence="1">
    <location>
        <begin position="1976"/>
        <end position="2002"/>
    </location>
</feature>
<feature type="region of interest" description="Disordered" evidence="1">
    <location>
        <begin position="2039"/>
        <end position="2058"/>
    </location>
</feature>
<dbReference type="FunCoup" id="A0A7J7C600">
    <property type="interactions" value="1324"/>
</dbReference>
<dbReference type="PANTHER" id="PTHR34536:SF4">
    <property type="entry name" value="BTZ DOMAIN-CONTAINING PROTEIN"/>
    <property type="match status" value="1"/>
</dbReference>
<evidence type="ECO:0000313" key="4">
    <source>
        <dbReference type="Proteomes" id="UP000593562"/>
    </source>
</evidence>
<dbReference type="Proteomes" id="UP000593562">
    <property type="component" value="Unassembled WGS sequence"/>
</dbReference>
<feature type="region of interest" description="Disordered" evidence="1">
    <location>
        <begin position="1939"/>
        <end position="1964"/>
    </location>
</feature>
<dbReference type="PROSITE" id="PS50250">
    <property type="entry name" value="PCI"/>
    <property type="match status" value="1"/>
</dbReference>
<feature type="compositionally biased region" description="Polar residues" evidence="1">
    <location>
        <begin position="258"/>
        <end position="269"/>
    </location>
</feature>
<feature type="compositionally biased region" description="Basic and acidic residues" evidence="1">
    <location>
        <begin position="2042"/>
        <end position="2058"/>
    </location>
</feature>
<feature type="region of interest" description="Disordered" evidence="1">
    <location>
        <begin position="904"/>
        <end position="935"/>
    </location>
</feature>
<reference evidence="3 4" key="1">
    <citation type="journal article" date="2020" name="Nat. Commun.">
        <title>Genome of Tripterygium wilfordii and identification of cytochrome P450 involved in triptolide biosynthesis.</title>
        <authorList>
            <person name="Tu L."/>
            <person name="Su P."/>
            <person name="Zhang Z."/>
            <person name="Gao L."/>
            <person name="Wang J."/>
            <person name="Hu T."/>
            <person name="Zhou J."/>
            <person name="Zhang Y."/>
            <person name="Zhao Y."/>
            <person name="Liu Y."/>
            <person name="Song Y."/>
            <person name="Tong Y."/>
            <person name="Lu Y."/>
            <person name="Yang J."/>
            <person name="Xu C."/>
            <person name="Jia M."/>
            <person name="Peters R.J."/>
            <person name="Huang L."/>
            <person name="Gao W."/>
        </authorList>
    </citation>
    <scope>NUCLEOTIDE SEQUENCE [LARGE SCALE GENOMIC DNA]</scope>
    <source>
        <strain evidence="4">cv. XIE 37</strain>
        <tissue evidence="3">Leaf</tissue>
    </source>
</reference>
<feature type="compositionally biased region" description="Low complexity" evidence="1">
    <location>
        <begin position="1778"/>
        <end position="1798"/>
    </location>
</feature>
<keyword evidence="4" id="KW-1185">Reference proteome</keyword>
<feature type="compositionally biased region" description="Polar residues" evidence="1">
    <location>
        <begin position="1672"/>
        <end position="1681"/>
    </location>
</feature>
<feature type="compositionally biased region" description="Polar residues" evidence="1">
    <location>
        <begin position="1707"/>
        <end position="1741"/>
    </location>
</feature>
<dbReference type="Gene3D" id="1.25.40.990">
    <property type="match status" value="1"/>
</dbReference>
<feature type="domain" description="PCI" evidence="2">
    <location>
        <begin position="2193"/>
        <end position="2378"/>
    </location>
</feature>
<feature type="compositionally biased region" description="Basic and acidic residues" evidence="1">
    <location>
        <begin position="193"/>
        <end position="208"/>
    </location>
</feature>
<feature type="region of interest" description="Disordered" evidence="1">
    <location>
        <begin position="258"/>
        <end position="278"/>
    </location>
</feature>
<organism evidence="3 4">
    <name type="scientific">Tripterygium wilfordii</name>
    <name type="common">Thunder God vine</name>
    <dbReference type="NCBI Taxonomy" id="458696"/>
    <lineage>
        <taxon>Eukaryota</taxon>
        <taxon>Viridiplantae</taxon>
        <taxon>Streptophyta</taxon>
        <taxon>Embryophyta</taxon>
        <taxon>Tracheophyta</taxon>
        <taxon>Spermatophyta</taxon>
        <taxon>Magnoliopsida</taxon>
        <taxon>eudicotyledons</taxon>
        <taxon>Gunneridae</taxon>
        <taxon>Pentapetalae</taxon>
        <taxon>rosids</taxon>
        <taxon>fabids</taxon>
        <taxon>Celastrales</taxon>
        <taxon>Celastraceae</taxon>
        <taxon>Tripterygium</taxon>
    </lineage>
</organism>
<feature type="region of interest" description="Disordered" evidence="1">
    <location>
        <begin position="1093"/>
        <end position="1136"/>
    </location>
</feature>
<dbReference type="InterPro" id="IPR000717">
    <property type="entry name" value="PCI_dom"/>
</dbReference>
<evidence type="ECO:0000256" key="1">
    <source>
        <dbReference type="SAM" id="MobiDB-lite"/>
    </source>
</evidence>
<dbReference type="FunFam" id="1.25.40.990:FF:000005">
    <property type="entry name" value="Putative SAC3/GANP family protein"/>
    <property type="match status" value="1"/>
</dbReference>
<feature type="region of interest" description="Disordered" evidence="1">
    <location>
        <begin position="29"/>
        <end position="69"/>
    </location>
</feature>
<feature type="region of interest" description="Disordered" evidence="1">
    <location>
        <begin position="180"/>
        <end position="245"/>
    </location>
</feature>
<name>A0A7J7C600_TRIWF</name>
<dbReference type="InParanoid" id="A0A7J7C600"/>
<accession>A0A7J7C600</accession>
<feature type="region of interest" description="Disordered" evidence="1">
    <location>
        <begin position="1637"/>
        <end position="1832"/>
    </location>
</feature>
<protein>
    <submittedName>
        <fullName evidence="3">Leukocyte receptor cluster member 8 isoform X1</fullName>
    </submittedName>
</protein>
<dbReference type="InterPro" id="IPR005062">
    <property type="entry name" value="SAC3/GANP/THP3_conserved"/>
</dbReference>
<comment type="caution">
    <text evidence="3">The sequence shown here is derived from an EMBL/GenBank/DDBJ whole genome shotgun (WGS) entry which is preliminary data.</text>
</comment>
<evidence type="ECO:0000259" key="2">
    <source>
        <dbReference type="PROSITE" id="PS50250"/>
    </source>
</evidence>
<proteinExistence type="predicted"/>
<feature type="region of interest" description="Disordered" evidence="1">
    <location>
        <begin position="291"/>
        <end position="310"/>
    </location>
</feature>
<dbReference type="PANTHER" id="PTHR34536">
    <property type="entry name" value="DENTIN SIALOPHOSPHOPROTEIN-LIKE PROTEIN"/>
    <property type="match status" value="1"/>
</dbReference>
<dbReference type="Pfam" id="PF03399">
    <property type="entry name" value="SAC3_GANP"/>
    <property type="match status" value="1"/>
</dbReference>
<sequence>MPVSGNEETGVKSVSWKCSDYVADIPIKKRRFPLIQPPSPPPGESSSSQLETDSNQNGQPRICKGTSVSDVSVPASLSGISDWKEGKSDMEVAQINVSLAAASCEMSGGNKNSVIEEEKQNIDDEKGEGDVGNESKAEFKELKRSICSISSVDMDIKERVLPADKAYNIMSIAEKTELQLEPNDTLAPSVGKETYDQDKGEGKSKSERSLTFGNAKLSLGLNNDNPSTVVSQSEEGSQTSPKGLEPISLNLFLSNGESSKGDAIQSNRKGPNLHANRSDWDLNTAIDSWGNSVSGAAEGQPPADRLSTGDGDLIKKPFICSPMVVPGETAEKQILEESEDRSSFAKSSSLCAQKYIPEDPLHLRLSPSCIPFNAGKEPSCSSVEVDSARVLPSISMLRGLSASNLNMINSSSVKTEPSEDSIKHGLAEAKTNLMGLPDFNVKPELNEKISGDVLKSSNSCTLRLVDQRSIKSEPFLGTNAETMKTLKRPLDHSNKMVLQAQDLGQPTYSTNFSIRCGKLDVLEHSMQNKGAELSEVPKKTCEGHEQVGSEMISGPAGPIGNEENIVTTADTEMTSDKNVDNPVQFRLQLADKFHQELRANGEGCVSDEEKINIPEDMLEEDSDGSDCESDGNHDLNVSMITEQNHEEEDYEDGEVREQLVYTADEGPTNEKTEENFIEINLNDKITNYAGVPGDDDPSSHFGKNDTKVEDPGETNDDTFVDCVDTAHDGSTDKDADQDNCLQESSTIGFQTSQPESKTPIQTANKGLLDISEGRVGEEVQEAKKQSDQVIDVSQGTLDTVPQLSEDDIEKSTMVENNEAALCKKESSLDGDNATKDNGGGGNRSRIINLARLSNVSPPGNSRYMPGKLLSSQLGRERLPDIALERDNLHPRGSDEIYNILSHKFTRERHQDQPSRNSRFNYGRSRGRVSSRGDSLNDDWETERDFGPGYYHGATKFRLPRHKYASGVAEAQIGYDNCNVEPDGKFVGSGRGGRKLLNDEAPTFRRGLSIRQTPGGRNGPAHSLHMIHRVPRNISLSRCMGDDGSEEVGLRNGEKFVRGFPDDGTDHELNRTRPPYDDVNFFRGNRNFSSAYRRGGFSRIRSKSPIRSRSPGPWSSPRRRSSDGFGGRPELPHRRSGAIYRMGRMRSPDPPCYPGEMLMRRQCSPPYNSRPSNDLREVESRRDHGQPRSVIPSRSTAGRVVHRNSRRFDIVDPQERNDSDEFFAEPMHSSRFSELGGEAGSEERRRLSERQGPVRSFRPPYDGTDDGSFHLDREDGPRPFRFCPEDDPDFHGRGNREFDRRIKIRPGKGETRVTGIRGGGMMQKGGSQIRLVLMVGYLLNCFVIFNSARDLSRLSIDKFPLLRRRILVHRLKDAHDMMNQGSNMQTVAPAGPNSLETRHVTDASQGQTPSYFPSMTSSEAVLWTLPTADNQSVENGTPSSGYQYEQQHLGNIQDGSNATSVVSSSSLGITNASQVYNGYASYPNSSDPYGYANTGYPGYYGSYQQQTNPSYARPAGAYQNTGAPHQPISSFQNTGSYAGPASYSGTHYNPGTYQTAGAYPSGGYSNQTTVWNEGNYANYAPHQYLNYASDTTGAYSSGTAAATSQQYQQQQHYQQWADYSSQTEVTCAPGTENLSVASTSNQGFSAPSTSVVYPTSNSQPPPSSNPSWRPDSGSSELPSLQPNAAACSSHDSYWKQGVPSFPNHHDSPIQTHFQKPLDSQNSYNNFQDQQKSAYAQVPSSQYPAPHRVPQSYQSSHQVPQSYQSSHQVPQSYQPPPLVSQTYQSPQSQDYQSPQQSGPSLDLRRGTKMQIPTNPRIASNLGLPKSDKDSSTASAAAKPAYISVSLPKPNDKVSSNDAVDCIIKPDSFPKSLRGYVERALARCKDDAQMAACQAAMKGIITKATADGTLHTRDWDTEPLFPLPNPDIANKDNFHYATPVSSLPKFKRSPSKRSKSRWEPLPEEKSVVKPLSVSNETVKYGGWDRKPLSANSKKTASKNAQRRVKKQRLADAFNAADNGDASSDSDKEQSLTAYYSGAIALANSPEERKRREDRSKRFEKGQGHRAEINYFKAKQVGTENLFNRRASALVHSKSFDDGAIKAVEDIDWDALTVKGTCQDIEKRYLRLTSAPDPSAVRPEEVLEKALLMVQNSQKNYLYKCDQLKSIRQDLTVQRIHNQLTVKVYETHARLALEVGDLPEYNQCQSQLMTLYAEGIAGCNMEFAAYNLLCVILHSNNNRDVLSSMSRLSDKAKQDEAVKHALAVREAVTSGNYVMFFKLYKSAPNLNACHMDLYVEKMRYKAVSCMTRSYRPTVPVSYIANVLGFISVLPTNEVSPEVSDGLEECVEWLKAHGACLTADTSGELQLDTKASSSSLYMPEPDDAVAHGDASLAVNDFLARTSL</sequence>
<evidence type="ECO:0000313" key="3">
    <source>
        <dbReference type="EMBL" id="KAF5729549.1"/>
    </source>
</evidence>
<feature type="compositionally biased region" description="Polar residues" evidence="1">
    <location>
        <begin position="1637"/>
        <end position="1652"/>
    </location>
</feature>